<evidence type="ECO:0000256" key="1">
    <source>
        <dbReference type="SAM" id="MobiDB-lite"/>
    </source>
</evidence>
<feature type="region of interest" description="Disordered" evidence="1">
    <location>
        <begin position="270"/>
        <end position="365"/>
    </location>
</feature>
<protein>
    <submittedName>
        <fullName evidence="2">Uncharacterized protein</fullName>
    </submittedName>
</protein>
<accession>A0ABR2AIZ7</accession>
<reference evidence="2 3" key="1">
    <citation type="journal article" date="2024" name="G3 (Bethesda)">
        <title>Genome assembly of Hibiscus sabdariffa L. provides insights into metabolisms of medicinal natural products.</title>
        <authorList>
            <person name="Kim T."/>
        </authorList>
    </citation>
    <scope>NUCLEOTIDE SEQUENCE [LARGE SCALE GENOMIC DNA]</scope>
    <source>
        <strain evidence="2">TK-2024</strain>
        <tissue evidence="2">Old leaves</tissue>
    </source>
</reference>
<feature type="region of interest" description="Disordered" evidence="1">
    <location>
        <begin position="1"/>
        <end position="39"/>
    </location>
</feature>
<proteinExistence type="predicted"/>
<evidence type="ECO:0000313" key="2">
    <source>
        <dbReference type="EMBL" id="KAK8492917.1"/>
    </source>
</evidence>
<sequence length="365" mass="39182">MANFSPRISEVDSGFPRVSPLRDPFPPLVGTANGRPPDGLLQCALPPRLEQLADPVNVEDQQAGKRSRGENVVVMDVSLEDVDRSETTGKRPGDSEGMVCDVSGTMLSEGNSLVKPSYRDLLVAPGRKPRKPLRGDTSFAKGTTGRFTTMAGSGMFDILSTLEQEDELQEVQPPQQFVSEYAPHLESGVEQDGTLAGADRLEVPGEVRDGGKRVAIGSEPLSFVSKEVVESLTGNLEVVSTDVVVPTKVSLNTKSHVAIRVLERGVTLNSKTVPNRRSDAGGHLLAPRTSNQAPVGKKVDRKGSSNRKKTDSRSSSKVALGEWLGNMERDLERSQAQNAVSGAPQDGPSTIVDSEVVWRENTSFA</sequence>
<evidence type="ECO:0000313" key="3">
    <source>
        <dbReference type="Proteomes" id="UP001472677"/>
    </source>
</evidence>
<keyword evidence="3" id="KW-1185">Reference proteome</keyword>
<name>A0ABR2AIZ7_9ROSI</name>
<feature type="compositionally biased region" description="Basic and acidic residues" evidence="1">
    <location>
        <begin position="297"/>
        <end position="314"/>
    </location>
</feature>
<organism evidence="2 3">
    <name type="scientific">Hibiscus sabdariffa</name>
    <name type="common">roselle</name>
    <dbReference type="NCBI Taxonomy" id="183260"/>
    <lineage>
        <taxon>Eukaryota</taxon>
        <taxon>Viridiplantae</taxon>
        <taxon>Streptophyta</taxon>
        <taxon>Embryophyta</taxon>
        <taxon>Tracheophyta</taxon>
        <taxon>Spermatophyta</taxon>
        <taxon>Magnoliopsida</taxon>
        <taxon>eudicotyledons</taxon>
        <taxon>Gunneridae</taxon>
        <taxon>Pentapetalae</taxon>
        <taxon>rosids</taxon>
        <taxon>malvids</taxon>
        <taxon>Malvales</taxon>
        <taxon>Malvaceae</taxon>
        <taxon>Malvoideae</taxon>
        <taxon>Hibiscus</taxon>
    </lineage>
</organism>
<gene>
    <name evidence="2" type="ORF">V6N12_038617</name>
</gene>
<feature type="region of interest" description="Disordered" evidence="1">
    <location>
        <begin position="124"/>
        <end position="145"/>
    </location>
</feature>
<dbReference type="EMBL" id="JBBPBM010000673">
    <property type="protein sequence ID" value="KAK8492917.1"/>
    <property type="molecule type" value="Genomic_DNA"/>
</dbReference>
<dbReference type="Proteomes" id="UP001472677">
    <property type="component" value="Unassembled WGS sequence"/>
</dbReference>
<comment type="caution">
    <text evidence="2">The sequence shown here is derived from an EMBL/GenBank/DDBJ whole genome shotgun (WGS) entry which is preliminary data.</text>
</comment>